<organism evidence="3 4">
    <name type="scientific">Tsukamurella pulmonis</name>
    <dbReference type="NCBI Taxonomy" id="47312"/>
    <lineage>
        <taxon>Bacteria</taxon>
        <taxon>Bacillati</taxon>
        <taxon>Actinomycetota</taxon>
        <taxon>Actinomycetes</taxon>
        <taxon>Mycobacteriales</taxon>
        <taxon>Tsukamurellaceae</taxon>
        <taxon>Tsukamurella</taxon>
    </lineage>
</organism>
<proteinExistence type="predicted"/>
<evidence type="ECO:0000313" key="3">
    <source>
        <dbReference type="EMBL" id="SDQ61706.1"/>
    </source>
</evidence>
<feature type="region of interest" description="Disordered" evidence="1">
    <location>
        <begin position="256"/>
        <end position="346"/>
    </location>
</feature>
<name>A0A1H1CDH0_9ACTN</name>
<dbReference type="RefSeq" id="WP_139184161.1">
    <property type="nucleotide sequence ID" value="NZ_FNLF01000002.1"/>
</dbReference>
<evidence type="ECO:0000256" key="1">
    <source>
        <dbReference type="SAM" id="MobiDB-lite"/>
    </source>
</evidence>
<feature type="signal peptide" evidence="2">
    <location>
        <begin position="1"/>
        <end position="25"/>
    </location>
</feature>
<dbReference type="Proteomes" id="UP000183053">
    <property type="component" value="Unassembled WGS sequence"/>
</dbReference>
<accession>A0A1H1CDH0</accession>
<feature type="compositionally biased region" description="Low complexity" evidence="1">
    <location>
        <begin position="256"/>
        <end position="266"/>
    </location>
</feature>
<sequence length="346" mass="33643">MRRRITLAVAAALALAAPGSPAASAAAPPPGSLLERFALNQFQNCAVICPFAAQGAVTVPLGAASAPIAFLRSAADTGNPLAALGAAALSVTAPADAAMTGIIGNDLNQVVPRFQNGVLIAMVDLLRIADGSGSVTALRTDLLAALREPLPPAGPVPPPLTAPPPFGIMPTPVGPVQVAAVRATNIFFAAAFFVPELSLLGATQTANAAASTLARTGDPVAAAGAGLQSAGAVASENVRILSGAFDGADITGSAATNPRAEAAAPATRDRLTTGSAPPDPVVPEPPRADRTGPEPIGSAPSPTATGAVEGSPPGDGERGAASASGTVTAPSTGADAASEAPGPRDE</sequence>
<keyword evidence="2" id="KW-0732">Signal</keyword>
<dbReference type="AlphaFoldDB" id="A0A1H1CDH0"/>
<evidence type="ECO:0000313" key="4">
    <source>
        <dbReference type="Proteomes" id="UP000183053"/>
    </source>
</evidence>
<feature type="chain" id="PRO_5010296275" evidence="2">
    <location>
        <begin position="26"/>
        <end position="346"/>
    </location>
</feature>
<gene>
    <name evidence="3" type="ORF">SAMN04489765_1130</name>
</gene>
<protein>
    <submittedName>
        <fullName evidence="3">Uncharacterized protein</fullName>
    </submittedName>
</protein>
<evidence type="ECO:0000256" key="2">
    <source>
        <dbReference type="SAM" id="SignalP"/>
    </source>
</evidence>
<dbReference type="STRING" id="47312.SAMN04489765_1130"/>
<dbReference type="EMBL" id="FNLF01000002">
    <property type="protein sequence ID" value="SDQ61706.1"/>
    <property type="molecule type" value="Genomic_DNA"/>
</dbReference>
<keyword evidence="4" id="KW-1185">Reference proteome</keyword>
<reference evidence="4" key="1">
    <citation type="submission" date="2016-10" db="EMBL/GenBank/DDBJ databases">
        <authorList>
            <person name="Varghese N."/>
            <person name="Submissions S."/>
        </authorList>
    </citation>
    <scope>NUCLEOTIDE SEQUENCE [LARGE SCALE GENOMIC DNA]</scope>
    <source>
        <strain evidence="4">DSM 44142</strain>
    </source>
</reference>
<dbReference type="OrthoDB" id="4628712at2"/>